<gene>
    <name evidence="1" type="primary">CSON004774</name>
</gene>
<dbReference type="EMBL" id="UFQS01001978">
    <property type="protein sequence ID" value="SSX12839.1"/>
    <property type="molecule type" value="Genomic_DNA"/>
</dbReference>
<reference evidence="2" key="2">
    <citation type="submission" date="2018-07" db="EMBL/GenBank/DDBJ databases">
        <authorList>
            <person name="Quirk P.G."/>
            <person name="Krulwich T.A."/>
        </authorList>
    </citation>
    <scope>NUCLEOTIDE SEQUENCE</scope>
</reference>
<evidence type="ECO:0000313" key="2">
    <source>
        <dbReference type="EMBL" id="SSX32281.1"/>
    </source>
</evidence>
<reference evidence="1" key="1">
    <citation type="submission" date="2018-04" db="EMBL/GenBank/DDBJ databases">
        <authorList>
            <person name="Go L.Y."/>
            <person name="Mitchell J.A."/>
        </authorList>
    </citation>
    <scope>NUCLEOTIDE SEQUENCE</scope>
    <source>
        <tissue evidence="1">Whole organism</tissue>
    </source>
</reference>
<dbReference type="EMBL" id="UFQT01001978">
    <property type="protein sequence ID" value="SSX32281.1"/>
    <property type="molecule type" value="Genomic_DNA"/>
</dbReference>
<proteinExistence type="predicted"/>
<protein>
    <submittedName>
        <fullName evidence="1">CSON004774 protein</fullName>
    </submittedName>
</protein>
<name>A0A336L620_CULSO</name>
<evidence type="ECO:0000313" key="1">
    <source>
        <dbReference type="EMBL" id="SSX12839.1"/>
    </source>
</evidence>
<dbReference type="AlphaFoldDB" id="A0A336L620"/>
<organism evidence="1">
    <name type="scientific">Culicoides sonorensis</name>
    <name type="common">Biting midge</name>
    <dbReference type="NCBI Taxonomy" id="179676"/>
    <lineage>
        <taxon>Eukaryota</taxon>
        <taxon>Metazoa</taxon>
        <taxon>Ecdysozoa</taxon>
        <taxon>Arthropoda</taxon>
        <taxon>Hexapoda</taxon>
        <taxon>Insecta</taxon>
        <taxon>Pterygota</taxon>
        <taxon>Neoptera</taxon>
        <taxon>Endopterygota</taxon>
        <taxon>Diptera</taxon>
        <taxon>Nematocera</taxon>
        <taxon>Chironomoidea</taxon>
        <taxon>Ceratopogonidae</taxon>
        <taxon>Ceratopogoninae</taxon>
        <taxon>Culicoides</taxon>
        <taxon>Monoculicoides</taxon>
    </lineage>
</organism>
<accession>A0A336L620</accession>
<dbReference type="VEuPathDB" id="VectorBase:CSON004774"/>
<sequence length="511" mass="59172">MVYETDFYTTRRPYSRPTISSYSVTRREIPWEKVPFVPRPALIADPVTAWGKRQPKHAERRSILEKVSREQILPLPESKLRPLEPYVSTREKNRERILNEVKRQEYVREAGGTRAMATSSDSMDLILPRLHGTTGVKEQKRHLLPTNGHLAQAAQIRIHHIHDQQPRILIHRPLNVAALVVQVATHTAVTVLHHTEAQVDTVTHPPQLELCHMELNTDTTHTTPLRVIPGVGRVYSPNLYNYSTYVSGYTPALRHYTPISSYSYHLPTYSYDYSLPGSLYLPSAVPIRYYSRSSPVRVVTSPLRDYSPPRIFSVNVRPSVIHRELMRIEHKTRPRYGYDPTEEYLNTTASKEFEDDLRHIRTQTSRVLSRIHAPLPRARRAISCTPFSSLSDREYFDHIYAKPSVRDDIFTMANYSDPLRHYSGKSHLASVRICGNKGYPVRKPAYTDDIYDPAKVHNEVQYLSYYLKNRRAAAENENRAPKLESGQDKVLFIFHNIHFILFYYISNSFEI</sequence>